<keyword evidence="3" id="KW-1185">Reference proteome</keyword>
<gene>
    <name evidence="2" type="ORF">AMORRO_LOCUS2424</name>
</gene>
<proteinExistence type="predicted"/>
<accession>A0A9N8Z9P9</accession>
<comment type="caution">
    <text evidence="2">The sequence shown here is derived from an EMBL/GenBank/DDBJ whole genome shotgun (WGS) entry which is preliminary data.</text>
</comment>
<evidence type="ECO:0000313" key="2">
    <source>
        <dbReference type="EMBL" id="CAG8483526.1"/>
    </source>
</evidence>
<dbReference type="AlphaFoldDB" id="A0A9N8Z9P9"/>
<dbReference type="Proteomes" id="UP000789342">
    <property type="component" value="Unassembled WGS sequence"/>
</dbReference>
<evidence type="ECO:0000313" key="3">
    <source>
        <dbReference type="Proteomes" id="UP000789342"/>
    </source>
</evidence>
<evidence type="ECO:0000256" key="1">
    <source>
        <dbReference type="SAM" id="MobiDB-lite"/>
    </source>
</evidence>
<sequence>MLKTPPNTTPSTPAQVTKNFSPTPPFVQSSSQIVSPFGSMNVSAPSHLPADTSDFGNISAIIARQNSTSPEIHQSPVFSGPMTPAASPGNMTALTNFFSNSENSSYAEMQPVIFQSPTPNPLCFYDSASYPFEQLQINQLTYM</sequence>
<organism evidence="2 3">
    <name type="scientific">Acaulospora morrowiae</name>
    <dbReference type="NCBI Taxonomy" id="94023"/>
    <lineage>
        <taxon>Eukaryota</taxon>
        <taxon>Fungi</taxon>
        <taxon>Fungi incertae sedis</taxon>
        <taxon>Mucoromycota</taxon>
        <taxon>Glomeromycotina</taxon>
        <taxon>Glomeromycetes</taxon>
        <taxon>Diversisporales</taxon>
        <taxon>Acaulosporaceae</taxon>
        <taxon>Acaulospora</taxon>
    </lineage>
</organism>
<name>A0A9N8Z9P9_9GLOM</name>
<protein>
    <submittedName>
        <fullName evidence="2">9097_t:CDS:1</fullName>
    </submittedName>
</protein>
<feature type="region of interest" description="Disordered" evidence="1">
    <location>
        <begin position="1"/>
        <end position="32"/>
    </location>
</feature>
<reference evidence="2" key="1">
    <citation type="submission" date="2021-06" db="EMBL/GenBank/DDBJ databases">
        <authorList>
            <person name="Kallberg Y."/>
            <person name="Tangrot J."/>
            <person name="Rosling A."/>
        </authorList>
    </citation>
    <scope>NUCLEOTIDE SEQUENCE</scope>
    <source>
        <strain evidence="2">CL551</strain>
    </source>
</reference>
<dbReference type="EMBL" id="CAJVPV010001021">
    <property type="protein sequence ID" value="CAG8483526.1"/>
    <property type="molecule type" value="Genomic_DNA"/>
</dbReference>